<dbReference type="Proteomes" id="UP001497744">
    <property type="component" value="Unassembled WGS sequence"/>
</dbReference>
<protein>
    <submittedName>
        <fullName evidence="1">SNARE-dependent exocytosis protein (Sro7), putative</fullName>
    </submittedName>
</protein>
<sequence>MPLTPLQHPDRKRYRRVAQPMRRHVGRSNARAGNLAGLITVTTKVLTIIPNELLQSLGQLANKTISTGIRVQSLNNLLKLHTKTGCRVSKVTEKLCNFSGQGFDGLFTLTVLTLPILPRHPQDPVNGLLQVGRAVRRGVYWGG</sequence>
<name>A0AAV4M224_BABCB</name>
<dbReference type="EMBL" id="BPLF01000005">
    <property type="protein sequence ID" value="GIX65940.1"/>
    <property type="molecule type" value="Genomic_DNA"/>
</dbReference>
<proteinExistence type="predicted"/>
<dbReference type="GeneID" id="94197421"/>
<reference evidence="1 2" key="1">
    <citation type="submission" date="2021-06" db="EMBL/GenBank/DDBJ databases">
        <title>Genome sequence of Babesia caballi.</title>
        <authorList>
            <person name="Yamagishi J."/>
            <person name="Kidaka T."/>
            <person name="Ochi A."/>
        </authorList>
    </citation>
    <scope>NUCLEOTIDE SEQUENCE [LARGE SCALE GENOMIC DNA]</scope>
    <source>
        <strain evidence="1">USDA-D6B2</strain>
    </source>
</reference>
<gene>
    <name evidence="1" type="ORF">BcabD6B2_53750</name>
</gene>
<dbReference type="AlphaFoldDB" id="A0AAV4M224"/>
<organism evidence="1 2">
    <name type="scientific">Babesia caballi</name>
    <dbReference type="NCBI Taxonomy" id="5871"/>
    <lineage>
        <taxon>Eukaryota</taxon>
        <taxon>Sar</taxon>
        <taxon>Alveolata</taxon>
        <taxon>Apicomplexa</taxon>
        <taxon>Aconoidasida</taxon>
        <taxon>Piroplasmida</taxon>
        <taxon>Babesiidae</taxon>
        <taxon>Babesia</taxon>
    </lineage>
</organism>
<accession>A0AAV4M224</accession>
<evidence type="ECO:0000313" key="2">
    <source>
        <dbReference type="Proteomes" id="UP001497744"/>
    </source>
</evidence>
<dbReference type="RefSeq" id="XP_067718009.1">
    <property type="nucleotide sequence ID" value="XM_067861908.1"/>
</dbReference>
<keyword evidence="2" id="KW-1185">Reference proteome</keyword>
<comment type="caution">
    <text evidence="1">The sequence shown here is derived from an EMBL/GenBank/DDBJ whole genome shotgun (WGS) entry which is preliminary data.</text>
</comment>
<evidence type="ECO:0000313" key="1">
    <source>
        <dbReference type="EMBL" id="GIX65940.1"/>
    </source>
</evidence>